<dbReference type="RefSeq" id="WP_133545158.1">
    <property type="nucleotide sequence ID" value="NZ_SNYQ01000006.1"/>
</dbReference>
<evidence type="ECO:0000313" key="4">
    <source>
        <dbReference type="EMBL" id="TDQ57174.1"/>
    </source>
</evidence>
<dbReference type="GO" id="GO:0005829">
    <property type="term" value="C:cytosol"/>
    <property type="evidence" value="ECO:0007669"/>
    <property type="project" value="TreeGrafter"/>
</dbReference>
<organism evidence="4 5">
    <name type="scientific">Mesocricetibacter intestinalis</name>
    <dbReference type="NCBI Taxonomy" id="1521930"/>
    <lineage>
        <taxon>Bacteria</taxon>
        <taxon>Pseudomonadati</taxon>
        <taxon>Pseudomonadota</taxon>
        <taxon>Gammaproteobacteria</taxon>
        <taxon>Pasteurellales</taxon>
        <taxon>Pasteurellaceae</taxon>
        <taxon>Mesocricetibacter</taxon>
    </lineage>
</organism>
<dbReference type="Proteomes" id="UP000295657">
    <property type="component" value="Unassembled WGS sequence"/>
</dbReference>
<dbReference type="CDD" id="cd03443">
    <property type="entry name" value="PaaI_thioesterase"/>
    <property type="match status" value="1"/>
</dbReference>
<dbReference type="AlphaFoldDB" id="A0A4R6VAZ7"/>
<protein>
    <submittedName>
        <fullName evidence="4">Uncharacterized protein (TIGR00369 family)</fullName>
    </submittedName>
</protein>
<dbReference type="PANTHER" id="PTHR43240:SF5">
    <property type="entry name" value="1,4-DIHYDROXY-2-NAPHTHOYL-COA THIOESTERASE 1"/>
    <property type="match status" value="1"/>
</dbReference>
<comment type="similarity">
    <text evidence="1">Belongs to the thioesterase PaaI family.</text>
</comment>
<evidence type="ECO:0000313" key="5">
    <source>
        <dbReference type="Proteomes" id="UP000295657"/>
    </source>
</evidence>
<accession>A0A4R6VAZ7</accession>
<evidence type="ECO:0000259" key="3">
    <source>
        <dbReference type="Pfam" id="PF03061"/>
    </source>
</evidence>
<dbReference type="NCBIfam" id="TIGR00369">
    <property type="entry name" value="unchar_dom_1"/>
    <property type="match status" value="1"/>
</dbReference>
<sequence>MPIWKKNYSLDQLNLIGQNCAIAHLGIKFSAKGDDWLEAEMPVDRRTLQPMGFLHGGISAALAETVASLAGYCCVDEGQAVVGTEINASHLRPVSSGYVTARATPIRLGKSMQVWQIDIRNSEQKLCCSSRLTLSVIHDK</sequence>
<dbReference type="InterPro" id="IPR029069">
    <property type="entry name" value="HotDog_dom_sf"/>
</dbReference>
<dbReference type="PANTHER" id="PTHR43240">
    <property type="entry name" value="1,4-DIHYDROXY-2-NAPHTHOYL-COA THIOESTERASE 1"/>
    <property type="match status" value="1"/>
</dbReference>
<dbReference type="EMBL" id="SNYQ01000006">
    <property type="protein sequence ID" value="TDQ57174.1"/>
    <property type="molecule type" value="Genomic_DNA"/>
</dbReference>
<evidence type="ECO:0000256" key="2">
    <source>
        <dbReference type="ARBA" id="ARBA00022801"/>
    </source>
</evidence>
<keyword evidence="2" id="KW-0378">Hydrolase</keyword>
<dbReference type="OrthoDB" id="9798208at2"/>
<evidence type="ECO:0000256" key="1">
    <source>
        <dbReference type="ARBA" id="ARBA00008324"/>
    </source>
</evidence>
<keyword evidence="5" id="KW-1185">Reference proteome</keyword>
<proteinExistence type="inferred from homology"/>
<dbReference type="Gene3D" id="3.10.129.10">
    <property type="entry name" value="Hotdog Thioesterase"/>
    <property type="match status" value="1"/>
</dbReference>
<dbReference type="InterPro" id="IPR003736">
    <property type="entry name" value="PAAI_dom"/>
</dbReference>
<dbReference type="GO" id="GO:0061522">
    <property type="term" value="F:1,4-dihydroxy-2-naphthoyl-CoA thioesterase activity"/>
    <property type="evidence" value="ECO:0007669"/>
    <property type="project" value="TreeGrafter"/>
</dbReference>
<dbReference type="SUPFAM" id="SSF54637">
    <property type="entry name" value="Thioesterase/thiol ester dehydrase-isomerase"/>
    <property type="match status" value="1"/>
</dbReference>
<feature type="domain" description="Thioesterase" evidence="3">
    <location>
        <begin position="51"/>
        <end position="128"/>
    </location>
</feature>
<dbReference type="InterPro" id="IPR006683">
    <property type="entry name" value="Thioestr_dom"/>
</dbReference>
<comment type="caution">
    <text evidence="4">The sequence shown here is derived from an EMBL/GenBank/DDBJ whole genome shotgun (WGS) entry which is preliminary data.</text>
</comment>
<name>A0A4R6VAZ7_9PAST</name>
<gene>
    <name evidence="4" type="ORF">EDC45_1567</name>
</gene>
<dbReference type="Pfam" id="PF03061">
    <property type="entry name" value="4HBT"/>
    <property type="match status" value="1"/>
</dbReference>
<reference evidence="4 5" key="1">
    <citation type="submission" date="2019-03" db="EMBL/GenBank/DDBJ databases">
        <title>Genomic Encyclopedia of Type Strains, Phase IV (KMG-IV): sequencing the most valuable type-strain genomes for metagenomic binning, comparative biology and taxonomic classification.</title>
        <authorList>
            <person name="Goeker M."/>
        </authorList>
    </citation>
    <scope>NUCLEOTIDE SEQUENCE [LARGE SCALE GENOMIC DNA]</scope>
    <source>
        <strain evidence="4 5">DSM 28403</strain>
    </source>
</reference>